<feature type="domain" description="Phasin" evidence="1">
    <location>
        <begin position="24"/>
        <end position="120"/>
    </location>
</feature>
<comment type="caution">
    <text evidence="2">The sequence shown here is derived from an EMBL/GenBank/DDBJ whole genome shotgun (WGS) entry which is preliminary data.</text>
</comment>
<dbReference type="InterPro" id="IPR010127">
    <property type="entry name" value="Phasin_subfam-1"/>
</dbReference>
<sequence length="135" mass="14428">MFMQNRMPQANDMMASISKAAATASELNRNNLDAATRSAQLWTAGLQDIGQRYLAMYQGMAEGFVTASKAMTSAKSPQEAATIQTSYFKAAREQMTGQATQIGEATAKLFKHASVPLAEQASAASAMMVPVKRTA</sequence>
<gene>
    <name evidence="2" type="ORF">FHS87_002395</name>
</gene>
<dbReference type="RefSeq" id="WP_184518314.1">
    <property type="nucleotide sequence ID" value="NZ_JACIJD010000010.1"/>
</dbReference>
<dbReference type="InterPro" id="IPR018968">
    <property type="entry name" value="Phasin"/>
</dbReference>
<dbReference type="Proteomes" id="UP000580654">
    <property type="component" value="Unassembled WGS sequence"/>
</dbReference>
<evidence type="ECO:0000313" key="3">
    <source>
        <dbReference type="Proteomes" id="UP000580654"/>
    </source>
</evidence>
<reference evidence="2 3" key="1">
    <citation type="submission" date="2020-08" db="EMBL/GenBank/DDBJ databases">
        <title>Genomic Encyclopedia of Type Strains, Phase IV (KMG-IV): sequencing the most valuable type-strain genomes for metagenomic binning, comparative biology and taxonomic classification.</title>
        <authorList>
            <person name="Goeker M."/>
        </authorList>
    </citation>
    <scope>NUCLEOTIDE SEQUENCE [LARGE SCALE GENOMIC DNA]</scope>
    <source>
        <strain evidence="2 3">DSM 25622</strain>
    </source>
</reference>
<name>A0A840Y6F9_9PROT</name>
<evidence type="ECO:0000313" key="2">
    <source>
        <dbReference type="EMBL" id="MBB5694349.1"/>
    </source>
</evidence>
<evidence type="ECO:0000259" key="1">
    <source>
        <dbReference type="Pfam" id="PF09361"/>
    </source>
</evidence>
<keyword evidence="3" id="KW-1185">Reference proteome</keyword>
<dbReference type="EMBL" id="JACIJD010000010">
    <property type="protein sequence ID" value="MBB5694349.1"/>
    <property type="molecule type" value="Genomic_DNA"/>
</dbReference>
<dbReference type="NCBIfam" id="TIGR01841">
    <property type="entry name" value="phasin"/>
    <property type="match status" value="1"/>
</dbReference>
<dbReference type="Pfam" id="PF09361">
    <property type="entry name" value="Phasin_2"/>
    <property type="match status" value="1"/>
</dbReference>
<protein>
    <submittedName>
        <fullName evidence="2">Phasin family protein</fullName>
    </submittedName>
</protein>
<accession>A0A840Y6F9</accession>
<dbReference type="AlphaFoldDB" id="A0A840Y6F9"/>
<organism evidence="2 3">
    <name type="scientific">Muricoccus pecuniae</name>
    <dbReference type="NCBI Taxonomy" id="693023"/>
    <lineage>
        <taxon>Bacteria</taxon>
        <taxon>Pseudomonadati</taxon>
        <taxon>Pseudomonadota</taxon>
        <taxon>Alphaproteobacteria</taxon>
        <taxon>Acetobacterales</taxon>
        <taxon>Roseomonadaceae</taxon>
        <taxon>Muricoccus</taxon>
    </lineage>
</organism>
<proteinExistence type="predicted"/>